<feature type="domain" description="Helicase C-terminal" evidence="8">
    <location>
        <begin position="291"/>
        <end position="495"/>
    </location>
</feature>
<dbReference type="PIRSF" id="PIRSF005198">
    <property type="entry name" value="Antiviral_helicase_SKI2"/>
    <property type="match status" value="1"/>
</dbReference>
<dbReference type="Proteomes" id="UP000054324">
    <property type="component" value="Unassembled WGS sequence"/>
</dbReference>
<dbReference type="KEGG" id="ovi:T265_15315"/>
<dbReference type="CTD" id="20329480"/>
<keyword evidence="5" id="KW-0067">ATP-binding</keyword>
<dbReference type="EMBL" id="KL597057">
    <property type="protein sequence ID" value="KER20439.1"/>
    <property type="molecule type" value="Genomic_DNA"/>
</dbReference>
<dbReference type="GO" id="GO:0003723">
    <property type="term" value="F:RNA binding"/>
    <property type="evidence" value="ECO:0007669"/>
    <property type="project" value="InterPro"/>
</dbReference>
<dbReference type="InterPro" id="IPR027417">
    <property type="entry name" value="P-loop_NTPase"/>
</dbReference>
<dbReference type="SMART" id="SM00490">
    <property type="entry name" value="HELICc"/>
    <property type="match status" value="1"/>
</dbReference>
<dbReference type="PROSITE" id="PS51192">
    <property type="entry name" value="HELICASE_ATP_BIND_1"/>
    <property type="match status" value="1"/>
</dbReference>
<evidence type="ECO:0000256" key="3">
    <source>
        <dbReference type="ARBA" id="ARBA00022801"/>
    </source>
</evidence>
<dbReference type="GO" id="GO:0006401">
    <property type="term" value="P:RNA catabolic process"/>
    <property type="evidence" value="ECO:0007669"/>
    <property type="project" value="InterPro"/>
</dbReference>
<comment type="subcellular location">
    <subcellularLocation>
        <location evidence="1">Nucleus</location>
    </subcellularLocation>
</comment>
<dbReference type="Pfam" id="PF08148">
    <property type="entry name" value="DSHCT"/>
    <property type="match status" value="1"/>
</dbReference>
<gene>
    <name evidence="9" type="ORF">T265_15315</name>
</gene>
<evidence type="ECO:0000256" key="1">
    <source>
        <dbReference type="ARBA" id="ARBA00004123"/>
    </source>
</evidence>
<keyword evidence="10" id="KW-1185">Reference proteome</keyword>
<dbReference type="OrthoDB" id="64767at2759"/>
<dbReference type="AlphaFoldDB" id="A0A074ZZ21"/>
<evidence type="ECO:0000259" key="8">
    <source>
        <dbReference type="PROSITE" id="PS51194"/>
    </source>
</evidence>
<evidence type="ECO:0000256" key="2">
    <source>
        <dbReference type="ARBA" id="ARBA00022741"/>
    </source>
</evidence>
<proteinExistence type="predicted"/>
<accession>A0A074ZZ21</accession>
<dbReference type="GeneID" id="20329480"/>
<sequence>MSSEPPKRSLDLFRCQTSILSSRQGCLHEVVYPANEPLKPLTPIVKMAKTYPFTLDHFQRQAILCIDNGQSVIVSAHTSAGKTAVAEYAVARSLRERQRVIYTTPIKALSNQKFREFNAEFKDVGLMTGDNTTKPESAVLIMTTEVLRSMLYRGLDFTREVGWVVFDEIHYLRDKERGVVWEETIILLPHTVGLVFLSATIPNARQFAEWIVYLRNRPCHVVYTDCRPVPLQQYVFPCGGDKIHFVVNQQREFLESNFHAALAVLQKAAGETRRVSSILGRKIGTMRTQSDCAKLVNLVMERNLGPVIVFLFSIKDCEFLGTQLNKMNYNTDTEKAEVDQIFNDAIDVLSAEDKRLPQVQTLLSVLRRGIGIHHGDLIPILKEIVEILFTKGLIKVLYATETFAMGLNMPARTVLFGGTQKFDIRKYRLVTSAEYIQMSGRAGRRGKDDLGTVILMLNNEISAAEARLLLLGEPDRLDSAFYLTNSMILSLQNVKGITPELMLEKSFYHFQNRSTEQYVRELEFKLQTLRFPTDVDMKQLESYVKLKDALASANRDGRALTTESESVIPFSQPDRVVQCPTFNWSVNLSTDVRELEFKLQTLRFPTDVDMKQLESYVKLKEALASANRGGRALTTESESVIPFSQPNRVVQAVHALESQVSLNPLACRPDIDQLVDISTQRPLIEGELRRTKDVLDKKNAIFHELKERKRFLRQLGFCSETDELTFKGRVACEISSGDELILTELLLDNFFSPLTPVQLAGVMSCFVAKKPVGKHQHTQLRPDMAQALETIKAKARSLARVAIECGICYSRGSSDPINEKSDDIANLAAQLNNWMRLVADEQACVDQFSGHLMEVVRAWAEGVCFARLREFAPLSDGIIIRCLRKLSGLLRQMHNAAKVAGRTELGNKFLEGPALRADDSVRLASVLRTSARHMAPTSSGTFISILKPRHHVYLAAFNVRTLKQAGQQAALALTLDSLGIDVCCVSETRIQDASTVIQLTARQSPLASSCAPLVIQRLLRRDGP</sequence>
<feature type="domain" description="Helicase ATP-binding" evidence="7">
    <location>
        <begin position="63"/>
        <end position="219"/>
    </location>
</feature>
<evidence type="ECO:0000313" key="9">
    <source>
        <dbReference type="EMBL" id="KER20439.1"/>
    </source>
</evidence>
<dbReference type="GO" id="GO:0003724">
    <property type="term" value="F:RNA helicase activity"/>
    <property type="evidence" value="ECO:0007669"/>
    <property type="project" value="InterPro"/>
</dbReference>
<organism evidence="9 10">
    <name type="scientific">Opisthorchis viverrini</name>
    <name type="common">Southeast Asian liver fluke</name>
    <dbReference type="NCBI Taxonomy" id="6198"/>
    <lineage>
        <taxon>Eukaryota</taxon>
        <taxon>Metazoa</taxon>
        <taxon>Spiralia</taxon>
        <taxon>Lophotrochozoa</taxon>
        <taxon>Platyhelminthes</taxon>
        <taxon>Trematoda</taxon>
        <taxon>Digenea</taxon>
        <taxon>Opisthorchiida</taxon>
        <taxon>Opisthorchiata</taxon>
        <taxon>Opisthorchiidae</taxon>
        <taxon>Opisthorchis</taxon>
    </lineage>
</organism>
<dbReference type="PANTHER" id="PTHR12131:SF7">
    <property type="entry name" value="EXOSOME RNA HELICASE MTR4"/>
    <property type="match status" value="1"/>
</dbReference>
<dbReference type="InterPro" id="IPR001650">
    <property type="entry name" value="Helicase_C-like"/>
</dbReference>
<evidence type="ECO:0008006" key="11">
    <source>
        <dbReference type="Google" id="ProtNLM"/>
    </source>
</evidence>
<dbReference type="InterPro" id="IPR016438">
    <property type="entry name" value="SKI2-like"/>
</dbReference>
<evidence type="ECO:0000256" key="6">
    <source>
        <dbReference type="ARBA" id="ARBA00023242"/>
    </source>
</evidence>
<dbReference type="CDD" id="cd18795">
    <property type="entry name" value="SF2_C_Ski2"/>
    <property type="match status" value="1"/>
</dbReference>
<keyword evidence="3" id="KW-0378">Hydrolase</keyword>
<dbReference type="SMART" id="SM01142">
    <property type="entry name" value="DSHCT"/>
    <property type="match status" value="1"/>
</dbReference>
<evidence type="ECO:0000256" key="4">
    <source>
        <dbReference type="ARBA" id="ARBA00022806"/>
    </source>
</evidence>
<dbReference type="STRING" id="6198.A0A074ZZ21"/>
<dbReference type="InterPro" id="IPR014001">
    <property type="entry name" value="Helicase_ATP-bd"/>
</dbReference>
<dbReference type="PROSITE" id="PS51194">
    <property type="entry name" value="HELICASE_CTER"/>
    <property type="match status" value="1"/>
</dbReference>
<dbReference type="PANTHER" id="PTHR12131">
    <property type="entry name" value="ATP-DEPENDENT RNA AND DNA HELICASE"/>
    <property type="match status" value="1"/>
</dbReference>
<dbReference type="SMART" id="SM00487">
    <property type="entry name" value="DEXDc"/>
    <property type="match status" value="1"/>
</dbReference>
<keyword evidence="4" id="KW-0347">Helicase</keyword>
<dbReference type="Pfam" id="PF00270">
    <property type="entry name" value="DEAD"/>
    <property type="match status" value="1"/>
</dbReference>
<dbReference type="InterPro" id="IPR050699">
    <property type="entry name" value="RNA-DNA_Helicase"/>
</dbReference>
<dbReference type="FunFam" id="3.40.50.300:FF:000141">
    <property type="entry name" value="ATP-dependent RNA helicase DOB1"/>
    <property type="match status" value="1"/>
</dbReference>
<dbReference type="Pfam" id="PF00271">
    <property type="entry name" value="Helicase_C"/>
    <property type="match status" value="1"/>
</dbReference>
<keyword evidence="2" id="KW-0547">Nucleotide-binding</keyword>
<dbReference type="GO" id="GO:0005524">
    <property type="term" value="F:ATP binding"/>
    <property type="evidence" value="ECO:0007669"/>
    <property type="project" value="UniProtKB-KW"/>
</dbReference>
<dbReference type="GO" id="GO:0005634">
    <property type="term" value="C:nucleus"/>
    <property type="evidence" value="ECO:0007669"/>
    <property type="project" value="UniProtKB-SubCell"/>
</dbReference>
<dbReference type="FunFam" id="3.40.50.300:FF:000083">
    <property type="entry name" value="ATP-dependent RNA helicase DOB1"/>
    <property type="match status" value="1"/>
</dbReference>
<keyword evidence="6" id="KW-0539">Nucleus</keyword>
<dbReference type="GO" id="GO:0016787">
    <property type="term" value="F:hydrolase activity"/>
    <property type="evidence" value="ECO:0007669"/>
    <property type="project" value="UniProtKB-KW"/>
</dbReference>
<dbReference type="SUPFAM" id="SSF52540">
    <property type="entry name" value="P-loop containing nucleoside triphosphate hydrolases"/>
    <property type="match status" value="1"/>
</dbReference>
<reference evidence="9 10" key="1">
    <citation type="submission" date="2013-11" db="EMBL/GenBank/DDBJ databases">
        <title>Opisthorchis viverrini - life in the bile duct.</title>
        <authorList>
            <person name="Young N.D."/>
            <person name="Nagarajan N."/>
            <person name="Lin S.J."/>
            <person name="Korhonen P.K."/>
            <person name="Jex A.R."/>
            <person name="Hall R.S."/>
            <person name="Safavi-Hemami H."/>
            <person name="Kaewkong W."/>
            <person name="Bertrand D."/>
            <person name="Gao S."/>
            <person name="Seet Q."/>
            <person name="Wongkham S."/>
            <person name="Teh B.T."/>
            <person name="Wongkham C."/>
            <person name="Intapan P.M."/>
            <person name="Maleewong W."/>
            <person name="Yang X."/>
            <person name="Hu M."/>
            <person name="Wang Z."/>
            <person name="Hofmann A."/>
            <person name="Sternberg P.W."/>
            <person name="Tan P."/>
            <person name="Wang J."/>
            <person name="Gasser R.B."/>
        </authorList>
    </citation>
    <scope>NUCLEOTIDE SEQUENCE [LARGE SCALE GENOMIC DNA]</scope>
</reference>
<evidence type="ECO:0000259" key="7">
    <source>
        <dbReference type="PROSITE" id="PS51192"/>
    </source>
</evidence>
<dbReference type="GO" id="GO:0000460">
    <property type="term" value="P:maturation of 5.8S rRNA"/>
    <property type="evidence" value="ECO:0007669"/>
    <property type="project" value="TreeGrafter"/>
</dbReference>
<protein>
    <recommendedName>
        <fullName evidence="11">DSHCT domain protein</fullName>
    </recommendedName>
</protein>
<evidence type="ECO:0000313" key="10">
    <source>
        <dbReference type="Proteomes" id="UP000054324"/>
    </source>
</evidence>
<feature type="non-terminal residue" evidence="9">
    <location>
        <position position="1024"/>
    </location>
</feature>
<dbReference type="Gene3D" id="3.40.50.300">
    <property type="entry name" value="P-loop containing nucleotide triphosphate hydrolases"/>
    <property type="match status" value="2"/>
</dbReference>
<dbReference type="InterPro" id="IPR012961">
    <property type="entry name" value="Ski2/MTR4_C"/>
</dbReference>
<dbReference type="RefSeq" id="XP_009175802.1">
    <property type="nucleotide sequence ID" value="XM_009177538.1"/>
</dbReference>
<name>A0A074ZZ21_OPIVI</name>
<dbReference type="InterPro" id="IPR011545">
    <property type="entry name" value="DEAD/DEAH_box_helicase_dom"/>
</dbReference>
<evidence type="ECO:0000256" key="5">
    <source>
        <dbReference type="ARBA" id="ARBA00022840"/>
    </source>
</evidence>
<dbReference type="Gene3D" id="1.10.3380.30">
    <property type="match status" value="1"/>
</dbReference>